<accession>A0A061RSC2</accession>
<reference evidence="2" key="1">
    <citation type="submission" date="2014-05" db="EMBL/GenBank/DDBJ databases">
        <title>The transcriptome of the halophilic microalga Tetraselmis sp. GSL018 isolated from the Great Salt Lake, Utah.</title>
        <authorList>
            <person name="Jinkerson R.E."/>
            <person name="D'Adamo S."/>
            <person name="Posewitz M.C."/>
        </authorList>
    </citation>
    <scope>NUCLEOTIDE SEQUENCE</scope>
    <source>
        <strain evidence="2">GSL018</strain>
    </source>
</reference>
<gene>
    <name evidence="2" type="ORF">TSPGSL018_28442</name>
</gene>
<proteinExistence type="predicted"/>
<evidence type="ECO:0000313" key="2">
    <source>
        <dbReference type="EMBL" id="JAC73595.1"/>
    </source>
</evidence>
<name>A0A061RSC2_9CHLO</name>
<feature type="non-terminal residue" evidence="2">
    <location>
        <position position="75"/>
    </location>
</feature>
<evidence type="ECO:0000256" key="1">
    <source>
        <dbReference type="SAM" id="MobiDB-lite"/>
    </source>
</evidence>
<sequence length="75" mass="7881">PRRIVGFNLPQEVSSETCSTLSPTREIHHSCSSSSSGTSSFSVNGRDDVLSARSRDTSQLRSVASHASPGGLSMS</sequence>
<dbReference type="AlphaFoldDB" id="A0A061RSC2"/>
<feature type="compositionally biased region" description="Basic and acidic residues" evidence="1">
    <location>
        <begin position="45"/>
        <end position="58"/>
    </location>
</feature>
<feature type="compositionally biased region" description="Low complexity" evidence="1">
    <location>
        <begin position="30"/>
        <end position="42"/>
    </location>
</feature>
<dbReference type="EMBL" id="GBEZ01012276">
    <property type="protein sequence ID" value="JAC73595.1"/>
    <property type="molecule type" value="Transcribed_RNA"/>
</dbReference>
<organism evidence="2">
    <name type="scientific">Tetraselmis sp. GSL018</name>
    <dbReference type="NCBI Taxonomy" id="582737"/>
    <lineage>
        <taxon>Eukaryota</taxon>
        <taxon>Viridiplantae</taxon>
        <taxon>Chlorophyta</taxon>
        <taxon>core chlorophytes</taxon>
        <taxon>Chlorodendrophyceae</taxon>
        <taxon>Chlorodendrales</taxon>
        <taxon>Chlorodendraceae</taxon>
        <taxon>Tetraselmis</taxon>
    </lineage>
</organism>
<feature type="non-terminal residue" evidence="2">
    <location>
        <position position="1"/>
    </location>
</feature>
<feature type="region of interest" description="Disordered" evidence="1">
    <location>
        <begin position="15"/>
        <end position="75"/>
    </location>
</feature>
<protein>
    <submittedName>
        <fullName evidence="2">Uncharacterized protein</fullName>
    </submittedName>
</protein>